<evidence type="ECO:0000256" key="1">
    <source>
        <dbReference type="SAM" id="Phobius"/>
    </source>
</evidence>
<dbReference type="STRING" id="349521.HCH_05145"/>
<accession>Q2SBZ9</accession>
<proteinExistence type="predicted"/>
<protein>
    <submittedName>
        <fullName evidence="2">Uncharacterized protein</fullName>
    </submittedName>
</protein>
<dbReference type="KEGG" id="hch:HCH_05145"/>
<dbReference type="EMBL" id="CP000155">
    <property type="protein sequence ID" value="ABC31825.1"/>
    <property type="molecule type" value="Genomic_DNA"/>
</dbReference>
<dbReference type="Proteomes" id="UP000000238">
    <property type="component" value="Chromosome"/>
</dbReference>
<gene>
    <name evidence="2" type="ordered locus">HCH_05145</name>
</gene>
<evidence type="ECO:0000313" key="3">
    <source>
        <dbReference type="Proteomes" id="UP000000238"/>
    </source>
</evidence>
<keyword evidence="3" id="KW-1185">Reference proteome</keyword>
<dbReference type="AlphaFoldDB" id="Q2SBZ9"/>
<keyword evidence="1" id="KW-0472">Membrane</keyword>
<keyword evidence="1" id="KW-0812">Transmembrane</keyword>
<dbReference type="HOGENOM" id="CLU_3118438_0_0_6"/>
<organism evidence="2 3">
    <name type="scientific">Hahella chejuensis (strain KCTC 2396)</name>
    <dbReference type="NCBI Taxonomy" id="349521"/>
    <lineage>
        <taxon>Bacteria</taxon>
        <taxon>Pseudomonadati</taxon>
        <taxon>Pseudomonadota</taxon>
        <taxon>Gammaproteobacteria</taxon>
        <taxon>Oceanospirillales</taxon>
        <taxon>Hahellaceae</taxon>
        <taxon>Hahella</taxon>
    </lineage>
</organism>
<sequence length="50" mass="6225">MTSFSFIWIFNFTEMFIFKIIYQFLIKSNQQRKLIARHSRYYCFPDCTSL</sequence>
<feature type="transmembrane region" description="Helical" evidence="1">
    <location>
        <begin position="6"/>
        <end position="25"/>
    </location>
</feature>
<evidence type="ECO:0000313" key="2">
    <source>
        <dbReference type="EMBL" id="ABC31825.1"/>
    </source>
</evidence>
<name>Q2SBZ9_HAHCH</name>
<keyword evidence="1" id="KW-1133">Transmembrane helix</keyword>
<reference evidence="2 3" key="1">
    <citation type="journal article" date="2005" name="Nucleic Acids Res.">
        <title>Genomic blueprint of Hahella chejuensis, a marine microbe producing an algicidal agent.</title>
        <authorList>
            <person name="Jeong H."/>
            <person name="Yim J.H."/>
            <person name="Lee C."/>
            <person name="Choi S.-H."/>
            <person name="Park Y.K."/>
            <person name="Yoon S.H."/>
            <person name="Hur C.-G."/>
            <person name="Kang H.-Y."/>
            <person name="Kim D."/>
            <person name="Lee H.H."/>
            <person name="Park K.H."/>
            <person name="Park S.-H."/>
            <person name="Park H.-S."/>
            <person name="Lee H.K."/>
            <person name="Oh T.K."/>
            <person name="Kim J.F."/>
        </authorList>
    </citation>
    <scope>NUCLEOTIDE SEQUENCE [LARGE SCALE GENOMIC DNA]</scope>
    <source>
        <strain evidence="2 3">KCTC 2396</strain>
    </source>
</reference>